<name>A0A917ARP6_9BACI</name>
<comment type="caution">
    <text evidence="2">The sequence shown here is derived from an EMBL/GenBank/DDBJ whole genome shotgun (WGS) entry which is preliminary data.</text>
</comment>
<dbReference type="InterPro" id="IPR012454">
    <property type="entry name" value="DUF1659"/>
</dbReference>
<sequence length="72" mass="7836">MANETKKLLTLQLEFKVGEGSEGEVLVKRKTYRNIRPAASAAEVLPIAQAIASLQTLSLHEVNTIVTSELTN</sequence>
<evidence type="ECO:0000313" key="3">
    <source>
        <dbReference type="Proteomes" id="UP000605259"/>
    </source>
</evidence>
<feature type="domain" description="DUF1659" evidence="1">
    <location>
        <begin position="3"/>
        <end position="72"/>
    </location>
</feature>
<accession>A0A917ARP6</accession>
<dbReference type="EMBL" id="BMFK01000001">
    <property type="protein sequence ID" value="GGE69311.1"/>
    <property type="molecule type" value="Genomic_DNA"/>
</dbReference>
<evidence type="ECO:0000259" key="1">
    <source>
        <dbReference type="Pfam" id="PF07872"/>
    </source>
</evidence>
<dbReference type="AlphaFoldDB" id="A0A917ARP6"/>
<proteinExistence type="predicted"/>
<organism evidence="2 3">
    <name type="scientific">Priestia taiwanensis</name>
    <dbReference type="NCBI Taxonomy" id="1347902"/>
    <lineage>
        <taxon>Bacteria</taxon>
        <taxon>Bacillati</taxon>
        <taxon>Bacillota</taxon>
        <taxon>Bacilli</taxon>
        <taxon>Bacillales</taxon>
        <taxon>Bacillaceae</taxon>
        <taxon>Priestia</taxon>
    </lineage>
</organism>
<reference evidence="2" key="1">
    <citation type="journal article" date="2014" name="Int. J. Syst. Evol. Microbiol.">
        <title>Complete genome sequence of Corynebacterium casei LMG S-19264T (=DSM 44701T), isolated from a smear-ripened cheese.</title>
        <authorList>
            <consortium name="US DOE Joint Genome Institute (JGI-PGF)"/>
            <person name="Walter F."/>
            <person name="Albersmeier A."/>
            <person name="Kalinowski J."/>
            <person name="Ruckert C."/>
        </authorList>
    </citation>
    <scope>NUCLEOTIDE SEQUENCE</scope>
    <source>
        <strain evidence="2">CGMCC 1.12698</strain>
    </source>
</reference>
<keyword evidence="3" id="KW-1185">Reference proteome</keyword>
<protein>
    <recommendedName>
        <fullName evidence="1">DUF1659 domain-containing protein</fullName>
    </recommendedName>
</protein>
<reference evidence="2" key="2">
    <citation type="submission" date="2020-09" db="EMBL/GenBank/DDBJ databases">
        <authorList>
            <person name="Sun Q."/>
            <person name="Zhou Y."/>
        </authorList>
    </citation>
    <scope>NUCLEOTIDE SEQUENCE</scope>
    <source>
        <strain evidence="2">CGMCC 1.12698</strain>
    </source>
</reference>
<dbReference type="RefSeq" id="WP_188388145.1">
    <property type="nucleotide sequence ID" value="NZ_BMFK01000001.1"/>
</dbReference>
<dbReference type="Pfam" id="PF07872">
    <property type="entry name" value="DUF1659"/>
    <property type="match status" value="1"/>
</dbReference>
<gene>
    <name evidence="2" type="ORF">GCM10007140_19220</name>
</gene>
<dbReference type="Proteomes" id="UP000605259">
    <property type="component" value="Unassembled WGS sequence"/>
</dbReference>
<evidence type="ECO:0000313" key="2">
    <source>
        <dbReference type="EMBL" id="GGE69311.1"/>
    </source>
</evidence>